<feature type="transmembrane region" description="Helical" evidence="1">
    <location>
        <begin position="147"/>
        <end position="167"/>
    </location>
</feature>
<dbReference type="Proteomes" id="UP000050792">
    <property type="component" value="Unassembled WGS sequence"/>
</dbReference>
<keyword evidence="1" id="KW-0812">Transmembrane</keyword>
<feature type="transmembrane region" description="Helical" evidence="1">
    <location>
        <begin position="86"/>
        <end position="105"/>
    </location>
</feature>
<protein>
    <submittedName>
        <fullName evidence="3 4">Uncharacterized protein</fullName>
    </submittedName>
</protein>
<keyword evidence="2" id="KW-1185">Reference proteome</keyword>
<reference evidence="3 4" key="2">
    <citation type="submission" date="2023-11" db="UniProtKB">
        <authorList>
            <consortium name="WormBaseParasite"/>
        </authorList>
    </citation>
    <scope>IDENTIFICATION</scope>
</reference>
<feature type="transmembrane region" description="Helical" evidence="1">
    <location>
        <begin position="28"/>
        <end position="48"/>
    </location>
</feature>
<evidence type="ECO:0000313" key="3">
    <source>
        <dbReference type="WBParaSite" id="SRDH1_87580.7"/>
    </source>
</evidence>
<dbReference type="AlphaFoldDB" id="A0AA85GBG2"/>
<feature type="transmembrane region" description="Helical" evidence="1">
    <location>
        <begin position="117"/>
        <end position="141"/>
    </location>
</feature>
<reference evidence="2" key="1">
    <citation type="submission" date="2022-06" db="EMBL/GenBank/DDBJ databases">
        <authorList>
            <person name="Berger JAMES D."/>
            <person name="Berger JAMES D."/>
        </authorList>
    </citation>
    <scope>NUCLEOTIDE SEQUENCE [LARGE SCALE GENOMIC DNA]</scope>
</reference>
<name>A0AA85GBG2_9TREM</name>
<feature type="transmembrane region" description="Helical" evidence="1">
    <location>
        <begin position="179"/>
        <end position="200"/>
    </location>
</feature>
<organism evidence="2 4">
    <name type="scientific">Schistosoma rodhaini</name>
    <dbReference type="NCBI Taxonomy" id="6188"/>
    <lineage>
        <taxon>Eukaryota</taxon>
        <taxon>Metazoa</taxon>
        <taxon>Spiralia</taxon>
        <taxon>Lophotrochozoa</taxon>
        <taxon>Platyhelminthes</taxon>
        <taxon>Trematoda</taxon>
        <taxon>Digenea</taxon>
        <taxon>Strigeidida</taxon>
        <taxon>Schistosomatoidea</taxon>
        <taxon>Schistosomatidae</taxon>
        <taxon>Schistosoma</taxon>
    </lineage>
</organism>
<proteinExistence type="predicted"/>
<evidence type="ECO:0000313" key="2">
    <source>
        <dbReference type="Proteomes" id="UP000050792"/>
    </source>
</evidence>
<dbReference type="WBParaSite" id="SRDH1_87580.8">
    <property type="protein sequence ID" value="SRDH1_87580.8"/>
    <property type="gene ID" value="SRDH1_87580"/>
</dbReference>
<sequence length="221" mass="24898">MTLAFNDVSTVTNQNNYICIYQNFKDPIFLSGLIVTFIGLIIGFMVAFIGKLHSSSIMNIIFMVITMIFMIVGVSLIMSFAKWYEMVSSISLSTVFFVSVMLINVNVHGSKRKWKILLFTMCCVFTVAGFILFVIGVTLRMNVLQGLAWICLCFIMSIVIIFTVAYLQTLSDQKQFSLLYSIILVDCEIIILVISLLFTLNTFINCKSSSGFVNQIMNGHD</sequence>
<accession>A0AA85GBG2</accession>
<feature type="transmembrane region" description="Helical" evidence="1">
    <location>
        <begin position="60"/>
        <end position="80"/>
    </location>
</feature>
<dbReference type="WBParaSite" id="SRDH1_87580.7">
    <property type="protein sequence ID" value="SRDH1_87580.7"/>
    <property type="gene ID" value="SRDH1_87580"/>
</dbReference>
<keyword evidence="1" id="KW-1133">Transmembrane helix</keyword>
<evidence type="ECO:0000313" key="4">
    <source>
        <dbReference type="WBParaSite" id="SRDH1_87580.8"/>
    </source>
</evidence>
<keyword evidence="1" id="KW-0472">Membrane</keyword>
<evidence type="ECO:0000256" key="1">
    <source>
        <dbReference type="SAM" id="Phobius"/>
    </source>
</evidence>